<evidence type="ECO:0000313" key="3">
    <source>
        <dbReference type="Proteomes" id="UP000677668"/>
    </source>
</evidence>
<sequence>MTLIVNLSRREFLAGATLTGVALTLGCHVESNGVRAAADSTAPVLAPNAFVTIRPDGRVLITVNKTEMGQGVRTSLPMLVAEELDADWKQVAVETASFDPSRYGFQGTGGSGSLRGAWEPLRRTGATARAMLVEAAARRWNVPADACRTEAGFVLHPSDATKKLGYGELVADAANLPVPDPKAVKLKDPKDFKLIGRRVPRYDNPDIVTGKAVYGMDVRLPGMRFATMVHPPVFGGKVRQVEDTEAKRVPGVEQVFVTDRGVAVVATNTWAAFEGAKKLRITWDDGPHAKLSSADIRAMFIEKSTSPGDVARQDGDFDKAFASAAKQLEAVYEVPYLHHATLEPQNCTARVSAEGCEIWAPTQFPNFVMDEARRITGLDAGRIKIHVTLLGGGFGRRIEADYAADAVEVARRLNGVPVQVTWTREEDMQHGWYRPASLHVVKAGLAGDGQPVAVLHRLVAPSIRGQRQPDGGKGVDPGAMAGITTTAYELPNFRAEYVRANTAVPIGFWRAVFDSQNAFVQESWMDELAHAAKADPVEFRLARLGKAPRLKRVLEVAAKAAGWGQPLPKGRARGVASHFSFGAFCAQVAEVSVEDDLPRVHRIVCAMDVGTVVNPSQVEAQIEGSIAFALSAALYGAITVEQGRVVQSNFNDYPLLRMAEMPRVEVHLIPSSESPSGAGEPALPPVAPAVCSALFALTGKRIRKLPIELDT</sequence>
<keyword evidence="3" id="KW-1185">Reference proteome</keyword>
<accession>A0ABX8B9I3</accession>
<dbReference type="EMBL" id="CP072643">
    <property type="protein sequence ID" value="QUV95716.1"/>
    <property type="molecule type" value="Genomic_DNA"/>
</dbReference>
<dbReference type="SMART" id="SM01008">
    <property type="entry name" value="Ald_Xan_dh_C"/>
    <property type="match status" value="1"/>
</dbReference>
<dbReference type="InterPro" id="IPR052516">
    <property type="entry name" value="N-heterocyclic_Hydroxylase"/>
</dbReference>
<dbReference type="InterPro" id="IPR008274">
    <property type="entry name" value="AldOxase/xan_DH_MoCoBD1"/>
</dbReference>
<dbReference type="Proteomes" id="UP000677668">
    <property type="component" value="Chromosome 2"/>
</dbReference>
<protein>
    <submittedName>
        <fullName evidence="2">Xanthine dehydrogenase family protein molybdopterin-binding subunit</fullName>
    </submittedName>
</protein>
<dbReference type="PANTHER" id="PTHR47495:SF2">
    <property type="entry name" value="ALDEHYDE DEHYDROGENASE"/>
    <property type="match status" value="1"/>
</dbReference>
<reference evidence="2 3" key="1">
    <citation type="submission" date="2021-03" db="EMBL/GenBank/DDBJ databases">
        <title>Genomic and phenotypic characterization of Chloracidobacterium isolates provides evidence for multiple species.</title>
        <authorList>
            <person name="Saini M.K."/>
            <person name="Costas A.M.G."/>
            <person name="Tank M."/>
            <person name="Bryant D.A."/>
        </authorList>
    </citation>
    <scope>NUCLEOTIDE SEQUENCE [LARGE SCALE GENOMIC DNA]</scope>
    <source>
        <strain evidence="2 3">N</strain>
    </source>
</reference>
<dbReference type="PIRSF" id="PIRSF036389">
    <property type="entry name" value="IOR_B"/>
    <property type="match status" value="1"/>
</dbReference>
<evidence type="ECO:0000259" key="1">
    <source>
        <dbReference type="SMART" id="SM01008"/>
    </source>
</evidence>
<name>A0ABX8B9I3_9BACT</name>
<dbReference type="Gene3D" id="3.90.1170.50">
    <property type="entry name" value="Aldehyde oxidase/xanthine dehydrogenase, a/b hammerhead"/>
    <property type="match status" value="1"/>
</dbReference>
<dbReference type="SUPFAM" id="SSF56003">
    <property type="entry name" value="Molybdenum cofactor-binding domain"/>
    <property type="match status" value="2"/>
</dbReference>
<dbReference type="InterPro" id="IPR012368">
    <property type="entry name" value="OxRdtase_Mopterin-bd_su_IorB"/>
</dbReference>
<dbReference type="InterPro" id="IPR000674">
    <property type="entry name" value="Ald_Oxase/Xan_DH_a/b"/>
</dbReference>
<feature type="domain" description="Aldehyde oxidase/xanthine dehydrogenase a/b hammerhead" evidence="1">
    <location>
        <begin position="209"/>
        <end position="287"/>
    </location>
</feature>
<dbReference type="InterPro" id="IPR019546">
    <property type="entry name" value="TAT_signal_bac_arc"/>
</dbReference>
<dbReference type="InterPro" id="IPR037165">
    <property type="entry name" value="AldOxase/xan_DH_Mopterin-bd_sf"/>
</dbReference>
<dbReference type="PROSITE" id="PS51318">
    <property type="entry name" value="TAT"/>
    <property type="match status" value="1"/>
</dbReference>
<gene>
    <name evidence="2" type="ORF">J8C05_12910</name>
</gene>
<evidence type="ECO:0000313" key="2">
    <source>
        <dbReference type="EMBL" id="QUV95716.1"/>
    </source>
</evidence>
<dbReference type="NCBIfam" id="TIGR01409">
    <property type="entry name" value="TAT_signal_seq"/>
    <property type="match status" value="1"/>
</dbReference>
<dbReference type="RefSeq" id="WP_211423924.1">
    <property type="nucleotide sequence ID" value="NZ_CP072643.1"/>
</dbReference>
<dbReference type="Pfam" id="PF02738">
    <property type="entry name" value="MoCoBD_1"/>
    <property type="match status" value="1"/>
</dbReference>
<dbReference type="Pfam" id="PF20256">
    <property type="entry name" value="MoCoBD_2"/>
    <property type="match status" value="2"/>
</dbReference>
<dbReference type="InterPro" id="IPR006311">
    <property type="entry name" value="TAT_signal"/>
</dbReference>
<organism evidence="2 3">
    <name type="scientific">Chloracidobacterium sp. N</name>
    <dbReference type="NCBI Taxonomy" id="2821540"/>
    <lineage>
        <taxon>Bacteria</taxon>
        <taxon>Pseudomonadati</taxon>
        <taxon>Acidobacteriota</taxon>
        <taxon>Terriglobia</taxon>
        <taxon>Terriglobales</taxon>
        <taxon>Acidobacteriaceae</taxon>
        <taxon>Chloracidobacterium</taxon>
        <taxon>Chloracidobacterium aggregatum</taxon>
    </lineage>
</organism>
<dbReference type="InterPro" id="IPR046867">
    <property type="entry name" value="AldOxase/xan_DH_MoCoBD2"/>
</dbReference>
<proteinExistence type="predicted"/>
<dbReference type="PANTHER" id="PTHR47495">
    <property type="entry name" value="ALDEHYDE DEHYDROGENASE"/>
    <property type="match status" value="1"/>
</dbReference>
<dbReference type="Gene3D" id="3.30.365.10">
    <property type="entry name" value="Aldehyde oxidase/xanthine dehydrogenase, molybdopterin binding domain"/>
    <property type="match status" value="4"/>
</dbReference>